<dbReference type="EMBL" id="MN739772">
    <property type="protein sequence ID" value="QHT25560.1"/>
    <property type="molecule type" value="Genomic_DNA"/>
</dbReference>
<proteinExistence type="predicted"/>
<protein>
    <submittedName>
        <fullName evidence="2">Uncharacterized protein</fullName>
    </submittedName>
</protein>
<evidence type="ECO:0000313" key="1">
    <source>
        <dbReference type="EMBL" id="QHT25560.1"/>
    </source>
</evidence>
<name>A0A6C0KII9_9ZZZZ</name>
<accession>A0A6C0KII9</accession>
<reference evidence="2" key="1">
    <citation type="journal article" date="2020" name="Nature">
        <title>Giant virus diversity and host interactions through global metagenomics.</title>
        <authorList>
            <person name="Schulz F."/>
            <person name="Roux S."/>
            <person name="Paez-Espino D."/>
            <person name="Jungbluth S."/>
            <person name="Walsh D.A."/>
            <person name="Denef V.J."/>
            <person name="McMahon K.D."/>
            <person name="Konstantinidis K.T."/>
            <person name="Eloe-Fadrosh E.A."/>
            <person name="Kyrpides N.C."/>
            <person name="Woyke T."/>
        </authorList>
    </citation>
    <scope>NUCLEOTIDE SEQUENCE</scope>
    <source>
        <strain evidence="1">GVMAG-M-3300023179-152</strain>
        <strain evidence="2">GVMAG-S-3300012000-53</strain>
    </source>
</reference>
<evidence type="ECO:0000313" key="2">
    <source>
        <dbReference type="EMBL" id="QHU16500.1"/>
    </source>
</evidence>
<organism evidence="2">
    <name type="scientific">viral metagenome</name>
    <dbReference type="NCBI Taxonomy" id="1070528"/>
    <lineage>
        <taxon>unclassified sequences</taxon>
        <taxon>metagenomes</taxon>
        <taxon>organismal metagenomes</taxon>
    </lineage>
</organism>
<sequence>MYHTIIEKNSMTENKEHKLEIITNIFAQKLSDKAATIGDITIDVVDHILSPFHQVETVLSGLFEGANIVNKENLADTDYIKKRIDGKDTLKVNQTELKKLAEEKTKLFPKYTKKFTITKTGGRGKKRKVAKKTAKRK</sequence>
<dbReference type="AlphaFoldDB" id="A0A6C0KII9"/>
<dbReference type="EMBL" id="MN740886">
    <property type="protein sequence ID" value="QHU16500.1"/>
    <property type="molecule type" value="Genomic_DNA"/>
</dbReference>